<dbReference type="GO" id="GO:0005506">
    <property type="term" value="F:iron ion binding"/>
    <property type="evidence" value="ECO:0007669"/>
    <property type="project" value="InterPro"/>
</dbReference>
<evidence type="ECO:0000256" key="11">
    <source>
        <dbReference type="SAM" id="MobiDB-lite"/>
    </source>
</evidence>
<protein>
    <recommendedName>
        <fullName evidence="14">Cytochrome P450</fullName>
    </recommendedName>
</protein>
<comment type="similarity">
    <text evidence="3 10">Belongs to the cytochrome P450 family.</text>
</comment>
<dbReference type="AlphaFoldDB" id="A0A067N076"/>
<dbReference type="PRINTS" id="PR00463">
    <property type="entry name" value="EP450I"/>
</dbReference>
<evidence type="ECO:0000256" key="8">
    <source>
        <dbReference type="ARBA" id="ARBA00023033"/>
    </source>
</evidence>
<dbReference type="EMBL" id="KL198016">
    <property type="protein sequence ID" value="KDQ21383.1"/>
    <property type="molecule type" value="Genomic_DNA"/>
</dbReference>
<proteinExistence type="inferred from homology"/>
<dbReference type="InParanoid" id="A0A067N076"/>
<keyword evidence="13" id="KW-1185">Reference proteome</keyword>
<comment type="pathway">
    <text evidence="2">Secondary metabolite biosynthesis.</text>
</comment>
<evidence type="ECO:0000256" key="7">
    <source>
        <dbReference type="ARBA" id="ARBA00023004"/>
    </source>
</evidence>
<keyword evidence="8 10" id="KW-0503">Monooxygenase</keyword>
<feature type="binding site" description="axial binding residue" evidence="9">
    <location>
        <position position="406"/>
    </location>
    <ligand>
        <name>heme</name>
        <dbReference type="ChEBI" id="CHEBI:30413"/>
    </ligand>
    <ligandPart>
        <name>Fe</name>
        <dbReference type="ChEBI" id="CHEBI:18248"/>
    </ligandPart>
</feature>
<name>A0A067N076_BOTB1</name>
<dbReference type="GO" id="GO:0004497">
    <property type="term" value="F:monooxygenase activity"/>
    <property type="evidence" value="ECO:0007669"/>
    <property type="project" value="UniProtKB-KW"/>
</dbReference>
<dbReference type="InterPro" id="IPR002401">
    <property type="entry name" value="Cyt_P450_E_grp-I"/>
</dbReference>
<keyword evidence="6 10" id="KW-0560">Oxidoreductase</keyword>
<dbReference type="PROSITE" id="PS00086">
    <property type="entry name" value="CYTOCHROME_P450"/>
    <property type="match status" value="1"/>
</dbReference>
<dbReference type="CDD" id="cd11065">
    <property type="entry name" value="CYP64-like"/>
    <property type="match status" value="1"/>
</dbReference>
<dbReference type="GO" id="GO:0020037">
    <property type="term" value="F:heme binding"/>
    <property type="evidence" value="ECO:0007669"/>
    <property type="project" value="InterPro"/>
</dbReference>
<evidence type="ECO:0000256" key="1">
    <source>
        <dbReference type="ARBA" id="ARBA00001971"/>
    </source>
</evidence>
<keyword evidence="5 9" id="KW-0479">Metal-binding</keyword>
<accession>A0A067N076</accession>
<dbReference type="InterPro" id="IPR050364">
    <property type="entry name" value="Cytochrome_P450_fung"/>
</dbReference>
<reference evidence="13" key="1">
    <citation type="journal article" date="2014" name="Proc. Natl. Acad. Sci. U.S.A.">
        <title>Extensive sampling of basidiomycete genomes demonstrates inadequacy of the white-rot/brown-rot paradigm for wood decay fungi.</title>
        <authorList>
            <person name="Riley R."/>
            <person name="Salamov A.A."/>
            <person name="Brown D.W."/>
            <person name="Nagy L.G."/>
            <person name="Floudas D."/>
            <person name="Held B.W."/>
            <person name="Levasseur A."/>
            <person name="Lombard V."/>
            <person name="Morin E."/>
            <person name="Otillar R."/>
            <person name="Lindquist E.A."/>
            <person name="Sun H."/>
            <person name="LaButti K.M."/>
            <person name="Schmutz J."/>
            <person name="Jabbour D."/>
            <person name="Luo H."/>
            <person name="Baker S.E."/>
            <person name="Pisabarro A.G."/>
            <person name="Walton J.D."/>
            <person name="Blanchette R.A."/>
            <person name="Henrissat B."/>
            <person name="Martin F."/>
            <person name="Cullen D."/>
            <person name="Hibbett D.S."/>
            <person name="Grigoriev I.V."/>
        </authorList>
    </citation>
    <scope>NUCLEOTIDE SEQUENCE [LARGE SCALE GENOMIC DNA]</scope>
    <source>
        <strain evidence="13">FD-172 SS1</strain>
    </source>
</reference>
<evidence type="ECO:0000313" key="13">
    <source>
        <dbReference type="Proteomes" id="UP000027195"/>
    </source>
</evidence>
<dbReference type="PANTHER" id="PTHR46300:SF7">
    <property type="entry name" value="P450, PUTATIVE (EUROFUNG)-RELATED"/>
    <property type="match status" value="1"/>
</dbReference>
<dbReference type="Gene3D" id="1.10.630.10">
    <property type="entry name" value="Cytochrome P450"/>
    <property type="match status" value="1"/>
</dbReference>
<dbReference type="OrthoDB" id="3934656at2759"/>
<keyword evidence="4 9" id="KW-0349">Heme</keyword>
<evidence type="ECO:0000256" key="5">
    <source>
        <dbReference type="ARBA" id="ARBA00022723"/>
    </source>
</evidence>
<dbReference type="SUPFAM" id="SSF48264">
    <property type="entry name" value="Cytochrome P450"/>
    <property type="match status" value="1"/>
</dbReference>
<organism evidence="12 13">
    <name type="scientific">Botryobasidium botryosum (strain FD-172 SS1)</name>
    <dbReference type="NCBI Taxonomy" id="930990"/>
    <lineage>
        <taxon>Eukaryota</taxon>
        <taxon>Fungi</taxon>
        <taxon>Dikarya</taxon>
        <taxon>Basidiomycota</taxon>
        <taxon>Agaricomycotina</taxon>
        <taxon>Agaricomycetes</taxon>
        <taxon>Cantharellales</taxon>
        <taxon>Botryobasidiaceae</taxon>
        <taxon>Botryobasidium</taxon>
    </lineage>
</organism>
<evidence type="ECO:0000256" key="4">
    <source>
        <dbReference type="ARBA" id="ARBA00022617"/>
    </source>
</evidence>
<gene>
    <name evidence="12" type="ORF">BOTBODRAFT_25823</name>
</gene>
<feature type="region of interest" description="Disordered" evidence="11">
    <location>
        <begin position="16"/>
        <end position="35"/>
    </location>
</feature>
<dbReference type="GO" id="GO:0016705">
    <property type="term" value="F:oxidoreductase activity, acting on paired donors, with incorporation or reduction of molecular oxygen"/>
    <property type="evidence" value="ECO:0007669"/>
    <property type="project" value="InterPro"/>
</dbReference>
<dbReference type="InterPro" id="IPR017972">
    <property type="entry name" value="Cyt_P450_CS"/>
</dbReference>
<evidence type="ECO:0000256" key="10">
    <source>
        <dbReference type="RuleBase" id="RU000461"/>
    </source>
</evidence>
<keyword evidence="7 9" id="KW-0408">Iron</keyword>
<dbReference type="HOGENOM" id="CLU_001570_2_3_1"/>
<evidence type="ECO:0000256" key="6">
    <source>
        <dbReference type="ARBA" id="ARBA00023002"/>
    </source>
</evidence>
<evidence type="ECO:0000256" key="2">
    <source>
        <dbReference type="ARBA" id="ARBA00005179"/>
    </source>
</evidence>
<sequence>MPILVDFRCLLVQNPSSSSEMQGRSPRNLLGSSTPTGKKKLGDIIHLDAFGTHIIVLNSYKAARELLDLRLAYADRPVRVMDCELMGMGRTAFLSPYNDTWKSCRKLMHPNLRKTAMRQYHTLLERNVRTCMVQLLEAPEGFFDHLQLFTGKSLLMFTYGIEVNSIHDEFIATVEDLIDRAIRVAHPSAAIVNAIPILKHIPSWFPGAGFKRTAGAFRAELDDAVQRPFDRVKAELAAGTAVPSFTSSCLQDGSYNDYDMIWSAGSMYFAGSDTTLASLKTFILAMALYPDVQKRAQTEVDKVTKANALPTLEDRDSTPYIACLLKELQRWIPVTPMNLPHRPMEPDYYNGYFIPEGSVVLPNVWAITRDEANYKDPERFWPERFELPEPELDPYEYAFGFGRRRCPGIHFSDAMTYATVVSILATFDISKPRDENGEELDVEYSLSTGIFCCPDPFKCTIRPRPNVNVAQLLRSSVDEQA</sequence>
<dbReference type="InterPro" id="IPR001128">
    <property type="entry name" value="Cyt_P450"/>
</dbReference>
<dbReference type="STRING" id="930990.A0A067N076"/>
<evidence type="ECO:0008006" key="14">
    <source>
        <dbReference type="Google" id="ProtNLM"/>
    </source>
</evidence>
<evidence type="ECO:0000256" key="3">
    <source>
        <dbReference type="ARBA" id="ARBA00010617"/>
    </source>
</evidence>
<comment type="cofactor">
    <cofactor evidence="1 9">
        <name>heme</name>
        <dbReference type="ChEBI" id="CHEBI:30413"/>
    </cofactor>
</comment>
<dbReference type="InterPro" id="IPR036396">
    <property type="entry name" value="Cyt_P450_sf"/>
</dbReference>
<evidence type="ECO:0000313" key="12">
    <source>
        <dbReference type="EMBL" id="KDQ21383.1"/>
    </source>
</evidence>
<evidence type="ECO:0000256" key="9">
    <source>
        <dbReference type="PIRSR" id="PIRSR602401-1"/>
    </source>
</evidence>
<dbReference type="Pfam" id="PF00067">
    <property type="entry name" value="p450"/>
    <property type="match status" value="1"/>
</dbReference>
<dbReference type="Proteomes" id="UP000027195">
    <property type="component" value="Unassembled WGS sequence"/>
</dbReference>
<dbReference type="PANTHER" id="PTHR46300">
    <property type="entry name" value="P450, PUTATIVE (EUROFUNG)-RELATED-RELATED"/>
    <property type="match status" value="1"/>
</dbReference>